<accession>A0ABQ9FRU7</accession>
<dbReference type="InterPro" id="IPR052065">
    <property type="entry name" value="Compl_asym_regulator"/>
</dbReference>
<dbReference type="SUPFAM" id="SSF82895">
    <property type="entry name" value="TSP-1 type 1 repeat"/>
    <property type="match status" value="1"/>
</dbReference>
<dbReference type="Gene3D" id="2.20.100.10">
    <property type="entry name" value="Thrombospondin type-1 (TSP1) repeat"/>
    <property type="match status" value="1"/>
</dbReference>
<dbReference type="InterPro" id="IPR000884">
    <property type="entry name" value="TSP1_rpt"/>
</dbReference>
<organism evidence="3 4">
    <name type="scientific">Tegillarca granosa</name>
    <name type="common">Malaysian cockle</name>
    <name type="synonym">Anadara granosa</name>
    <dbReference type="NCBI Taxonomy" id="220873"/>
    <lineage>
        <taxon>Eukaryota</taxon>
        <taxon>Metazoa</taxon>
        <taxon>Spiralia</taxon>
        <taxon>Lophotrochozoa</taxon>
        <taxon>Mollusca</taxon>
        <taxon>Bivalvia</taxon>
        <taxon>Autobranchia</taxon>
        <taxon>Pteriomorphia</taxon>
        <taxon>Arcoida</taxon>
        <taxon>Arcoidea</taxon>
        <taxon>Arcidae</taxon>
        <taxon>Tegillarca</taxon>
    </lineage>
</organism>
<dbReference type="PANTHER" id="PTHR22906:SF21">
    <property type="entry name" value="SEMA DOMAIN-CONTAINING PROTEIN"/>
    <property type="match status" value="1"/>
</dbReference>
<evidence type="ECO:0000313" key="4">
    <source>
        <dbReference type="Proteomes" id="UP001217089"/>
    </source>
</evidence>
<dbReference type="SMART" id="SM00209">
    <property type="entry name" value="TSP1"/>
    <property type="match status" value="1"/>
</dbReference>
<evidence type="ECO:0000256" key="2">
    <source>
        <dbReference type="ARBA" id="ARBA00023157"/>
    </source>
</evidence>
<dbReference type="EMBL" id="JARBDR010000141">
    <property type="protein sequence ID" value="KAJ8319986.1"/>
    <property type="molecule type" value="Genomic_DNA"/>
</dbReference>
<dbReference type="InterPro" id="IPR036383">
    <property type="entry name" value="TSP1_rpt_sf"/>
</dbReference>
<name>A0ABQ9FRU7_TEGGR</name>
<evidence type="ECO:0000256" key="1">
    <source>
        <dbReference type="ARBA" id="ARBA00022737"/>
    </source>
</evidence>
<dbReference type="PANTHER" id="PTHR22906">
    <property type="entry name" value="PROPERDIN"/>
    <property type="match status" value="1"/>
</dbReference>
<reference evidence="3 4" key="1">
    <citation type="submission" date="2022-12" db="EMBL/GenBank/DDBJ databases">
        <title>Chromosome-level genome of Tegillarca granosa.</title>
        <authorList>
            <person name="Kim J."/>
        </authorList>
    </citation>
    <scope>NUCLEOTIDE SEQUENCE [LARGE SCALE GENOMIC DNA]</scope>
    <source>
        <strain evidence="3">Teg-2019</strain>
        <tissue evidence="3">Adductor muscle</tissue>
    </source>
</reference>
<dbReference type="PRINTS" id="PR01705">
    <property type="entry name" value="TSP1REPEAT"/>
</dbReference>
<evidence type="ECO:0000313" key="3">
    <source>
        <dbReference type="EMBL" id="KAJ8319986.1"/>
    </source>
</evidence>
<keyword evidence="4" id="KW-1185">Reference proteome</keyword>
<protein>
    <submittedName>
        <fullName evidence="3">Uncharacterized protein</fullName>
    </submittedName>
</protein>
<keyword evidence="2" id="KW-1015">Disulfide bond</keyword>
<comment type="caution">
    <text evidence="3">The sequence shown here is derived from an EMBL/GenBank/DDBJ whole genome shotgun (WGS) entry which is preliminary data.</text>
</comment>
<dbReference type="PROSITE" id="PS50092">
    <property type="entry name" value="TSP1"/>
    <property type="match status" value="1"/>
</dbReference>
<sequence length="78" mass="8714">MVDGGFSTWSDWGQCSKTCGEGIKTRVRFCNSPAPQFGGLDCVGSTEESMNCQLEPCQGKTNMFCKWQLQYLFKKSLT</sequence>
<dbReference type="Pfam" id="PF00090">
    <property type="entry name" value="TSP_1"/>
    <property type="match status" value="1"/>
</dbReference>
<dbReference type="Proteomes" id="UP001217089">
    <property type="component" value="Unassembled WGS sequence"/>
</dbReference>
<proteinExistence type="predicted"/>
<gene>
    <name evidence="3" type="ORF">KUTeg_001573</name>
</gene>
<keyword evidence="1" id="KW-0677">Repeat</keyword>